<dbReference type="PANTHER" id="PTHR30055">
    <property type="entry name" value="HTH-TYPE TRANSCRIPTIONAL REGULATOR RUTR"/>
    <property type="match status" value="1"/>
</dbReference>
<evidence type="ECO:0000256" key="3">
    <source>
        <dbReference type="ARBA" id="ARBA00023163"/>
    </source>
</evidence>
<dbReference type="InterPro" id="IPR049445">
    <property type="entry name" value="TetR_SbtR-like_C"/>
</dbReference>
<dbReference type="PROSITE" id="PS01081">
    <property type="entry name" value="HTH_TETR_1"/>
    <property type="match status" value="1"/>
</dbReference>
<evidence type="ECO:0000259" key="5">
    <source>
        <dbReference type="PROSITE" id="PS50977"/>
    </source>
</evidence>
<dbReference type="RefSeq" id="WP_229834094.1">
    <property type="nucleotide sequence ID" value="NZ_BMPI01000003.1"/>
</dbReference>
<dbReference type="GO" id="GO:0003700">
    <property type="term" value="F:DNA-binding transcription factor activity"/>
    <property type="evidence" value="ECO:0007669"/>
    <property type="project" value="TreeGrafter"/>
</dbReference>
<keyword evidence="7" id="KW-1185">Reference proteome</keyword>
<keyword evidence="1" id="KW-0805">Transcription regulation</keyword>
<dbReference type="InterPro" id="IPR050109">
    <property type="entry name" value="HTH-type_TetR-like_transc_reg"/>
</dbReference>
<sequence>MTPIRRYGAETPVVNEKPLRADARRNRARVLAAAEDVFAEHGVGASTEEVARRAGVGIGTVFRHFPTKEALLEAVLVERMRRLAEIARERADEGAPEEAFFGFLELVVGQSATKNALAGAVAEVESVVAEVGRELRAAIEVLLVRAQEAGVVRGDVSAGDVIAVLVGASRAVEYAGAGSRAARVIFDGLRPGVAREIGGQAPGEWG</sequence>
<dbReference type="Gene3D" id="1.10.357.10">
    <property type="entry name" value="Tetracycline Repressor, domain 2"/>
    <property type="match status" value="1"/>
</dbReference>
<dbReference type="SUPFAM" id="SSF46689">
    <property type="entry name" value="Homeodomain-like"/>
    <property type="match status" value="1"/>
</dbReference>
<organism evidence="6 7">
    <name type="scientific">Dactylosporangium sucinum</name>
    <dbReference type="NCBI Taxonomy" id="1424081"/>
    <lineage>
        <taxon>Bacteria</taxon>
        <taxon>Bacillati</taxon>
        <taxon>Actinomycetota</taxon>
        <taxon>Actinomycetes</taxon>
        <taxon>Micromonosporales</taxon>
        <taxon>Micromonosporaceae</taxon>
        <taxon>Dactylosporangium</taxon>
    </lineage>
</organism>
<keyword evidence="3" id="KW-0804">Transcription</keyword>
<dbReference type="PANTHER" id="PTHR30055:SF234">
    <property type="entry name" value="HTH-TYPE TRANSCRIPTIONAL REGULATOR BETI"/>
    <property type="match status" value="1"/>
</dbReference>
<dbReference type="AlphaFoldDB" id="A0A917T4G3"/>
<dbReference type="PRINTS" id="PR00455">
    <property type="entry name" value="HTHTETR"/>
</dbReference>
<evidence type="ECO:0000256" key="4">
    <source>
        <dbReference type="PROSITE-ProRule" id="PRU00335"/>
    </source>
</evidence>
<reference evidence="6" key="1">
    <citation type="journal article" date="2014" name="Int. J. Syst. Evol. Microbiol.">
        <title>Complete genome sequence of Corynebacterium casei LMG S-19264T (=DSM 44701T), isolated from a smear-ripened cheese.</title>
        <authorList>
            <consortium name="US DOE Joint Genome Institute (JGI-PGF)"/>
            <person name="Walter F."/>
            <person name="Albersmeier A."/>
            <person name="Kalinowski J."/>
            <person name="Ruckert C."/>
        </authorList>
    </citation>
    <scope>NUCLEOTIDE SEQUENCE</scope>
    <source>
        <strain evidence="6">JCM 19831</strain>
    </source>
</reference>
<proteinExistence type="predicted"/>
<dbReference type="GO" id="GO:0000976">
    <property type="term" value="F:transcription cis-regulatory region binding"/>
    <property type="evidence" value="ECO:0007669"/>
    <property type="project" value="TreeGrafter"/>
</dbReference>
<evidence type="ECO:0000313" key="6">
    <source>
        <dbReference type="EMBL" id="GGM08815.1"/>
    </source>
</evidence>
<dbReference type="Proteomes" id="UP000642070">
    <property type="component" value="Unassembled WGS sequence"/>
</dbReference>
<evidence type="ECO:0000256" key="2">
    <source>
        <dbReference type="ARBA" id="ARBA00023125"/>
    </source>
</evidence>
<evidence type="ECO:0000256" key="1">
    <source>
        <dbReference type="ARBA" id="ARBA00023015"/>
    </source>
</evidence>
<dbReference type="InterPro" id="IPR001647">
    <property type="entry name" value="HTH_TetR"/>
</dbReference>
<dbReference type="EMBL" id="BMPI01000003">
    <property type="protein sequence ID" value="GGM08815.1"/>
    <property type="molecule type" value="Genomic_DNA"/>
</dbReference>
<dbReference type="PROSITE" id="PS50977">
    <property type="entry name" value="HTH_TETR_2"/>
    <property type="match status" value="1"/>
</dbReference>
<accession>A0A917T4G3</accession>
<dbReference type="InterPro" id="IPR009057">
    <property type="entry name" value="Homeodomain-like_sf"/>
</dbReference>
<gene>
    <name evidence="6" type="ORF">GCM10007977_007420</name>
</gene>
<comment type="caution">
    <text evidence="6">The sequence shown here is derived from an EMBL/GenBank/DDBJ whole genome shotgun (WGS) entry which is preliminary data.</text>
</comment>
<feature type="DNA-binding region" description="H-T-H motif" evidence="4">
    <location>
        <begin position="46"/>
        <end position="65"/>
    </location>
</feature>
<reference evidence="6" key="2">
    <citation type="submission" date="2020-09" db="EMBL/GenBank/DDBJ databases">
        <authorList>
            <person name="Sun Q."/>
            <person name="Ohkuma M."/>
        </authorList>
    </citation>
    <scope>NUCLEOTIDE SEQUENCE</scope>
    <source>
        <strain evidence="6">JCM 19831</strain>
    </source>
</reference>
<name>A0A917T4G3_9ACTN</name>
<dbReference type="InterPro" id="IPR023772">
    <property type="entry name" value="DNA-bd_HTH_TetR-type_CS"/>
</dbReference>
<dbReference type="Pfam" id="PF21597">
    <property type="entry name" value="TetR_C_43"/>
    <property type="match status" value="1"/>
</dbReference>
<dbReference type="InterPro" id="IPR036271">
    <property type="entry name" value="Tet_transcr_reg_TetR-rel_C_sf"/>
</dbReference>
<keyword evidence="2 4" id="KW-0238">DNA-binding</keyword>
<feature type="domain" description="HTH tetR-type" evidence="5">
    <location>
        <begin position="24"/>
        <end position="83"/>
    </location>
</feature>
<protein>
    <submittedName>
        <fullName evidence="6">TetR family transcriptional regulator</fullName>
    </submittedName>
</protein>
<evidence type="ECO:0000313" key="7">
    <source>
        <dbReference type="Proteomes" id="UP000642070"/>
    </source>
</evidence>
<dbReference type="Pfam" id="PF00440">
    <property type="entry name" value="TetR_N"/>
    <property type="match status" value="1"/>
</dbReference>
<dbReference type="SUPFAM" id="SSF48498">
    <property type="entry name" value="Tetracyclin repressor-like, C-terminal domain"/>
    <property type="match status" value="1"/>
</dbReference>